<proteinExistence type="predicted"/>
<evidence type="ECO:0000313" key="1">
    <source>
        <dbReference type="EMBL" id="VBA36552.1"/>
    </source>
</evidence>
<protein>
    <submittedName>
        <fullName evidence="1">Nucleoid-associated protein EspR</fullName>
    </submittedName>
</protein>
<accession>A0A498PWB1</accession>
<dbReference type="AlphaFoldDB" id="A0A498PWB1"/>
<dbReference type="EMBL" id="UPHP01000037">
    <property type="protein sequence ID" value="VBA36552.1"/>
    <property type="molecule type" value="Genomic_DNA"/>
</dbReference>
<dbReference type="RefSeq" id="WP_136623129.1">
    <property type="nucleotide sequence ID" value="NZ_UPHP01000037.1"/>
</dbReference>
<dbReference type="Proteomes" id="UP000273307">
    <property type="component" value="Unassembled WGS sequence"/>
</dbReference>
<keyword evidence="2" id="KW-1185">Reference proteome</keyword>
<dbReference type="Gene3D" id="1.10.260.40">
    <property type="entry name" value="lambda repressor-like DNA-binding domains"/>
    <property type="match status" value="1"/>
</dbReference>
<name>A0A498PWB1_9MYCO</name>
<gene>
    <name evidence="1" type="primary">espR_3</name>
    <name evidence="1" type="ORF">LAUMK136_01445</name>
</gene>
<sequence length="135" mass="14432">MTDASASTLTFAAKLNRLFNVCRSREQPEQSAAEVARSVSQIIGRTISANQISALRQETAAPEHDIVRGLATHFGVSAEYLAATGAHAEHVDKQLRLLAAARDAGVKRLTLRGSRAIDALGNIVGGDRLTCHESR</sequence>
<dbReference type="OrthoDB" id="2679623at2"/>
<organism evidence="1 2">
    <name type="scientific">Mycobacterium attenuatum</name>
    <dbReference type="NCBI Taxonomy" id="2341086"/>
    <lineage>
        <taxon>Bacteria</taxon>
        <taxon>Bacillati</taxon>
        <taxon>Actinomycetota</taxon>
        <taxon>Actinomycetes</taxon>
        <taxon>Mycobacteriales</taxon>
        <taxon>Mycobacteriaceae</taxon>
        <taxon>Mycobacterium</taxon>
    </lineage>
</organism>
<dbReference type="InterPro" id="IPR010982">
    <property type="entry name" value="Lambda_DNA-bd_dom_sf"/>
</dbReference>
<evidence type="ECO:0000313" key="2">
    <source>
        <dbReference type="Proteomes" id="UP000273307"/>
    </source>
</evidence>
<dbReference type="GO" id="GO:0003677">
    <property type="term" value="F:DNA binding"/>
    <property type="evidence" value="ECO:0007669"/>
    <property type="project" value="InterPro"/>
</dbReference>
<reference evidence="1 2" key="1">
    <citation type="submission" date="2018-09" db="EMBL/GenBank/DDBJ databases">
        <authorList>
            <person name="Tagini F."/>
        </authorList>
    </citation>
    <scope>NUCLEOTIDE SEQUENCE [LARGE SCALE GENOMIC DNA]</scope>
    <source>
        <strain evidence="1 2">MK136</strain>
    </source>
</reference>